<evidence type="ECO:0000313" key="2">
    <source>
        <dbReference type="Proteomes" id="UP000063308"/>
    </source>
</evidence>
<proteinExistence type="predicted"/>
<name>A0A0E3VV33_9BRAD</name>
<sequence length="138" mass="15832">MNNQGWQGTFDDPILLPDGRKLITLHDAATVITKLPKPEHDAPEWQAAIEALMLVVDLGGPTIFARVGVVRALSRHQKPFVKPRKKRVRAYTNRQMMKRPWIVKHQPRPIRSASTCAAWGAEVDARFLWPPGRWHCRR</sequence>
<evidence type="ECO:0000313" key="1">
    <source>
        <dbReference type="EMBL" id="BAR58460.1"/>
    </source>
</evidence>
<protein>
    <submittedName>
        <fullName evidence="1">Uncharacterized protein</fullName>
    </submittedName>
</protein>
<dbReference type="EMBL" id="AP014685">
    <property type="protein sequence ID" value="BAR58460.1"/>
    <property type="molecule type" value="Genomic_DNA"/>
</dbReference>
<dbReference type="AlphaFoldDB" id="A0A0E3VV33"/>
<reference evidence="1 2" key="1">
    <citation type="submission" date="2014-11" db="EMBL/GenBank/DDBJ databases">
        <title>Symbiosis island explosion on the genome of extra-slow-growing strains of soybean bradyrhizobia with massive insertion sequences.</title>
        <authorList>
            <person name="Iida T."/>
            <person name="Minamisawa K."/>
        </authorList>
    </citation>
    <scope>NUCLEOTIDE SEQUENCE [LARGE SCALE GENOMIC DNA]</scope>
    <source>
        <strain evidence="1 2">NK6</strain>
    </source>
</reference>
<dbReference type="Proteomes" id="UP000063308">
    <property type="component" value="Chromosome"/>
</dbReference>
<dbReference type="RefSeq" id="WP_063778795.1">
    <property type="nucleotide sequence ID" value="NZ_CP013127.1"/>
</dbReference>
<gene>
    <name evidence="1" type="ORF">NK6_5301</name>
</gene>
<accession>A0A0E3VV33</accession>
<organism evidence="1 2">
    <name type="scientific">Bradyrhizobium diazoefficiens</name>
    <dbReference type="NCBI Taxonomy" id="1355477"/>
    <lineage>
        <taxon>Bacteria</taxon>
        <taxon>Pseudomonadati</taxon>
        <taxon>Pseudomonadota</taxon>
        <taxon>Alphaproteobacteria</taxon>
        <taxon>Hyphomicrobiales</taxon>
        <taxon>Nitrobacteraceae</taxon>
        <taxon>Bradyrhizobium</taxon>
    </lineage>
</organism>